<evidence type="ECO:0000313" key="1">
    <source>
        <dbReference type="EMBL" id="KAJ7201408.1"/>
    </source>
</evidence>
<comment type="caution">
    <text evidence="1">The sequence shown here is derived from an EMBL/GenBank/DDBJ whole genome shotgun (WGS) entry which is preliminary data.</text>
</comment>
<dbReference type="Proteomes" id="UP001219525">
    <property type="component" value="Unassembled WGS sequence"/>
</dbReference>
<name>A0AAD6Y9X3_9AGAR</name>
<keyword evidence="2" id="KW-1185">Reference proteome</keyword>
<sequence length="589" mass="63973">MCQPGGILILPLACQGLPASSRRFPPWTYLIIKLSINLNHTTYYYGKLEWNPTYLNSLLIAHHFPLTFAPPVVSNTSHIPRFALGSTILRTRDAFIKSFQCGDNLFNDSDPNYCPGFVWWPPGAMLSNPHHRPQVLCANTAIGCRWPGKSAYVTKYCKQCCLAGSLICSTPTHKNTVVTSPTPVTPSSSRSLTPLSSSDLLSPLNYAKAYAKNITPTYAHKLQINPSLETYTKKPLNNDHGLPFSVDLQNDEEPHKFNVPVPIFPLFHPQDDSAICAVVGRTTCANYSFYNGKKMGQHQFGSVGVTRCPGGPFAAKALETSCKRALSLTGSDTQSPTRIRLFDSISLSSLFVADGAIFRSTKDIDHESPVKKKELLSGSVIDLTSDNEESVSTSAETPKKPGLSDTHATWALADVLVVAVNLGREVGGEWAPLAQKYSKKTKHFLGGRALNPAPKSSSSAIQLLVQKVVTVNWPNVTDEDWTLPGKRDGQTGEDRVTYLPIAPDSPLSPTLDSDVGANVNEAGKKGCQDPVATVVYSEETPGMCDPKLPVPEFTISTLEEDPAEQDLVGAVHWSYCVPASTVNSISITK</sequence>
<accession>A0AAD6Y9X3</accession>
<organism evidence="1 2">
    <name type="scientific">Mycena pura</name>
    <dbReference type="NCBI Taxonomy" id="153505"/>
    <lineage>
        <taxon>Eukaryota</taxon>
        <taxon>Fungi</taxon>
        <taxon>Dikarya</taxon>
        <taxon>Basidiomycota</taxon>
        <taxon>Agaricomycotina</taxon>
        <taxon>Agaricomycetes</taxon>
        <taxon>Agaricomycetidae</taxon>
        <taxon>Agaricales</taxon>
        <taxon>Marasmiineae</taxon>
        <taxon>Mycenaceae</taxon>
        <taxon>Mycena</taxon>
    </lineage>
</organism>
<protein>
    <submittedName>
        <fullName evidence="1">Uncharacterized protein</fullName>
    </submittedName>
</protein>
<reference evidence="1" key="1">
    <citation type="submission" date="2023-03" db="EMBL/GenBank/DDBJ databases">
        <title>Massive genome expansion in bonnet fungi (Mycena s.s.) driven by repeated elements and novel gene families across ecological guilds.</title>
        <authorList>
            <consortium name="Lawrence Berkeley National Laboratory"/>
            <person name="Harder C.B."/>
            <person name="Miyauchi S."/>
            <person name="Viragh M."/>
            <person name="Kuo A."/>
            <person name="Thoen E."/>
            <person name="Andreopoulos B."/>
            <person name="Lu D."/>
            <person name="Skrede I."/>
            <person name="Drula E."/>
            <person name="Henrissat B."/>
            <person name="Morin E."/>
            <person name="Kohler A."/>
            <person name="Barry K."/>
            <person name="LaButti K."/>
            <person name="Morin E."/>
            <person name="Salamov A."/>
            <person name="Lipzen A."/>
            <person name="Mereny Z."/>
            <person name="Hegedus B."/>
            <person name="Baldrian P."/>
            <person name="Stursova M."/>
            <person name="Weitz H."/>
            <person name="Taylor A."/>
            <person name="Grigoriev I.V."/>
            <person name="Nagy L.G."/>
            <person name="Martin F."/>
            <person name="Kauserud H."/>
        </authorList>
    </citation>
    <scope>NUCLEOTIDE SEQUENCE</scope>
    <source>
        <strain evidence="1">9144</strain>
    </source>
</reference>
<proteinExistence type="predicted"/>
<dbReference type="EMBL" id="JARJCW010000059">
    <property type="protein sequence ID" value="KAJ7201408.1"/>
    <property type="molecule type" value="Genomic_DNA"/>
</dbReference>
<evidence type="ECO:0000313" key="2">
    <source>
        <dbReference type="Proteomes" id="UP001219525"/>
    </source>
</evidence>
<dbReference type="AlphaFoldDB" id="A0AAD6Y9X3"/>
<gene>
    <name evidence="1" type="ORF">GGX14DRAFT_400168</name>
</gene>